<comment type="caution">
    <text evidence="1">The sequence shown here is derived from an EMBL/GenBank/DDBJ whole genome shotgun (WGS) entry which is preliminary data.</text>
</comment>
<reference evidence="1" key="1">
    <citation type="submission" date="2021-01" db="EMBL/GenBank/DDBJ databases">
        <authorList>
            <consortium name="Genoscope - CEA"/>
            <person name="William W."/>
        </authorList>
    </citation>
    <scope>NUCLEOTIDE SEQUENCE</scope>
</reference>
<dbReference type="EMBL" id="CAJJDN010000052">
    <property type="protein sequence ID" value="CAD8088158.1"/>
    <property type="molecule type" value="Genomic_DNA"/>
</dbReference>
<sequence>MNICSIRHIPYSNKNTRRKNIIDQNRAKSSQETRLHSATHYRCTTQQNNNLTPNQPNMQLFEIQPYVGQLIKNQQQQFVSTQIKKNPSFRVKNYHPQEIVNNLVQQSNVERINRINFLGDLLQQMDGSNQQTKLSIVTELVTVPKKTTAVVFNFQNEKEQHIEELHFYLVESQQRIKQHTQVLEQQKYLS</sequence>
<evidence type="ECO:0000313" key="2">
    <source>
        <dbReference type="Proteomes" id="UP000692954"/>
    </source>
</evidence>
<keyword evidence="2" id="KW-1185">Reference proteome</keyword>
<organism evidence="1 2">
    <name type="scientific">Paramecium sonneborni</name>
    <dbReference type="NCBI Taxonomy" id="65129"/>
    <lineage>
        <taxon>Eukaryota</taxon>
        <taxon>Sar</taxon>
        <taxon>Alveolata</taxon>
        <taxon>Ciliophora</taxon>
        <taxon>Intramacronucleata</taxon>
        <taxon>Oligohymenophorea</taxon>
        <taxon>Peniculida</taxon>
        <taxon>Parameciidae</taxon>
        <taxon>Paramecium</taxon>
    </lineage>
</organism>
<accession>A0A8S1N5V5</accession>
<name>A0A8S1N5V5_9CILI</name>
<protein>
    <submittedName>
        <fullName evidence="1">Uncharacterized protein</fullName>
    </submittedName>
</protein>
<proteinExistence type="predicted"/>
<dbReference type="OrthoDB" id="297252at2759"/>
<dbReference type="Proteomes" id="UP000692954">
    <property type="component" value="Unassembled WGS sequence"/>
</dbReference>
<gene>
    <name evidence="1" type="ORF">PSON_ATCC_30995.1.T0520212</name>
</gene>
<dbReference type="AlphaFoldDB" id="A0A8S1N5V5"/>
<evidence type="ECO:0000313" key="1">
    <source>
        <dbReference type="EMBL" id="CAD8088158.1"/>
    </source>
</evidence>